<name>A0A7X2D476_9PROT</name>
<accession>A0A7X2D476</accession>
<feature type="region of interest" description="Disordered" evidence="1">
    <location>
        <begin position="83"/>
        <end position="124"/>
    </location>
</feature>
<dbReference type="RefSeq" id="WP_153345178.1">
    <property type="nucleotide sequence ID" value="NZ_WIVE01000047.1"/>
</dbReference>
<feature type="compositionally biased region" description="Pro residues" evidence="1">
    <location>
        <begin position="104"/>
        <end position="113"/>
    </location>
</feature>
<protein>
    <recommendedName>
        <fullName evidence="4">CRISPR-associated protein Cmr3</fullName>
    </recommendedName>
</protein>
<dbReference type="Proteomes" id="UP000434582">
    <property type="component" value="Unassembled WGS sequence"/>
</dbReference>
<evidence type="ECO:0000313" key="2">
    <source>
        <dbReference type="EMBL" id="MQX37566.1"/>
    </source>
</evidence>
<feature type="compositionally biased region" description="Low complexity" evidence="1">
    <location>
        <begin position="90"/>
        <end position="103"/>
    </location>
</feature>
<dbReference type="OrthoDB" id="6162707at2"/>
<evidence type="ECO:0000256" key="1">
    <source>
        <dbReference type="SAM" id="MobiDB-lite"/>
    </source>
</evidence>
<dbReference type="Gene3D" id="2.60.40.4350">
    <property type="match status" value="1"/>
</dbReference>
<organism evidence="2 3">
    <name type="scientific">Roseospira navarrensis</name>
    <dbReference type="NCBI Taxonomy" id="140058"/>
    <lineage>
        <taxon>Bacteria</taxon>
        <taxon>Pseudomonadati</taxon>
        <taxon>Pseudomonadota</taxon>
        <taxon>Alphaproteobacteria</taxon>
        <taxon>Rhodospirillales</taxon>
        <taxon>Rhodospirillaceae</taxon>
        <taxon>Roseospira</taxon>
    </lineage>
</organism>
<dbReference type="InterPro" id="IPR019117">
    <property type="entry name" value="CRISPR-assoc_protein_Cmr3"/>
</dbReference>
<evidence type="ECO:0000313" key="3">
    <source>
        <dbReference type="Proteomes" id="UP000434582"/>
    </source>
</evidence>
<dbReference type="Pfam" id="PF09700">
    <property type="entry name" value="Cas_Cmr3"/>
    <property type="match status" value="1"/>
</dbReference>
<comment type="caution">
    <text evidence="2">The sequence shown here is derived from an EMBL/GenBank/DDBJ whole genome shotgun (WGS) entry which is preliminary data.</text>
</comment>
<reference evidence="2 3" key="1">
    <citation type="submission" date="2019-10" db="EMBL/GenBank/DDBJ databases">
        <title>Draft whole-genome sequence of the purple nonsulfur photosynthetic bacterium Roseospira navarrensis DSM 15114.</title>
        <authorList>
            <person name="Kyndt J.A."/>
            <person name="Meyer T.E."/>
        </authorList>
    </citation>
    <scope>NUCLEOTIDE SEQUENCE [LARGE SCALE GENOMIC DNA]</scope>
    <source>
        <strain evidence="2 3">DSM 15114</strain>
    </source>
</reference>
<keyword evidence="3" id="KW-1185">Reference proteome</keyword>
<sequence length="417" mass="43863">MSPRDGTPFLVEPVEPVVFGPPQSGYAGEAHRIASQFPPAPRTFQGLVRTRLLLGAEPPLDLSDPAMAPTLADLVGPPAALPEGWQLTGPFPAAPDDTAAEADQPPPLSPWVPTPRFLLGRRDDRTPRPPLFARRIACGGHPVLSDLGDETATPALGRPDAGAVSPLGGWIGPANLRAALEGEAVGAAAWSPHHWCPGRPRFVRTETQPGLAIDPGTGTAQDNALYFAQALRFAAGSGLFGSLHGPLGAGLREQALTDGAVQAGRKGRLAVFRPVPALHPDWTHVTEGHHLPESVDEEGARFWLVALTPAFLPDPRRPLDRVNPGSDVTLAVDAALTGPPLTMGGFEMTSGRPRPNRLYVPAGSVWLVRLRGGTPESRAATLRALNNHHPLGDPIEAAMGFGHTLVGRGPLTTEQGS</sequence>
<evidence type="ECO:0008006" key="4">
    <source>
        <dbReference type="Google" id="ProtNLM"/>
    </source>
</evidence>
<gene>
    <name evidence="2" type="ORF">GHC57_13665</name>
</gene>
<dbReference type="EMBL" id="WIVE01000047">
    <property type="protein sequence ID" value="MQX37566.1"/>
    <property type="molecule type" value="Genomic_DNA"/>
</dbReference>
<proteinExistence type="predicted"/>
<dbReference type="AlphaFoldDB" id="A0A7X2D476"/>